<feature type="region of interest" description="Disordered" evidence="11">
    <location>
        <begin position="170"/>
        <end position="195"/>
    </location>
</feature>
<keyword evidence="14" id="KW-1185">Reference proteome</keyword>
<evidence type="ECO:0000256" key="2">
    <source>
        <dbReference type="ARBA" id="ARBA00022448"/>
    </source>
</evidence>
<feature type="region of interest" description="Disordered" evidence="11">
    <location>
        <begin position="1"/>
        <end position="39"/>
    </location>
</feature>
<evidence type="ECO:0000256" key="6">
    <source>
        <dbReference type="ARBA" id="ARBA00022989"/>
    </source>
</evidence>
<reference evidence="13 14" key="1">
    <citation type="journal article" date="2020" name="bioRxiv">
        <title>Sequence and annotation of 42 cannabis genomes reveals extensive copy number variation in cannabinoid synthesis and pathogen resistance genes.</title>
        <authorList>
            <person name="Mckernan K.J."/>
            <person name="Helbert Y."/>
            <person name="Kane L.T."/>
            <person name="Ebling H."/>
            <person name="Zhang L."/>
            <person name="Liu B."/>
            <person name="Eaton Z."/>
            <person name="Mclaughlin S."/>
            <person name="Kingan S."/>
            <person name="Baybayan P."/>
            <person name="Concepcion G."/>
            <person name="Jordan M."/>
            <person name="Riva A."/>
            <person name="Barbazuk W."/>
            <person name="Harkins T."/>
        </authorList>
    </citation>
    <scope>NUCLEOTIDE SEQUENCE [LARGE SCALE GENOMIC DNA]</scope>
    <source>
        <strain evidence="14">cv. Jamaican Lion 4</strain>
        <tissue evidence="13">Leaf</tissue>
    </source>
</reference>
<feature type="domain" description="SNRNP25 ubiquitin-like" evidence="12">
    <location>
        <begin position="71"/>
        <end position="157"/>
    </location>
</feature>
<dbReference type="CDD" id="cd17058">
    <property type="entry name" value="Ubl_SNRNP25"/>
    <property type="match status" value="1"/>
</dbReference>
<feature type="compositionally biased region" description="Basic and acidic residues" evidence="11">
    <location>
        <begin position="26"/>
        <end position="39"/>
    </location>
</feature>
<dbReference type="EMBL" id="JAATIQ010000262">
    <property type="protein sequence ID" value="KAF4366285.1"/>
    <property type="molecule type" value="Genomic_DNA"/>
</dbReference>
<evidence type="ECO:0000256" key="1">
    <source>
        <dbReference type="ARBA" id="ARBA00004167"/>
    </source>
</evidence>
<dbReference type="InterPro" id="IPR040610">
    <property type="entry name" value="SNRNP25_ubiquitin"/>
</dbReference>
<dbReference type="AlphaFoldDB" id="A0A7J6F6J1"/>
<sequence length="528" mass="59040">MKKRELPPTQAEKRGHISAMAHHHKHEDFAPRLSQEKPRRSLGLPLSPLMLMDSLSRKSSVSYDKLPEEPLKLSVLKLDGSSFDVQVTRSSTVAELKKAVEAVFSHLPQKGPEKISWPHIWGHFCLCYNGRKLILDTDQVKNHGIKDGDQLHFVRHVSISYNLVKKRPNKKGYVTSKQTNKTQSPSSSCGEEEQSEQEQQYMYEHKVQQCSDEGCFMGHHETRLSRLFGEWFSHCKCSNTSTTTSSVGKKRRLNIMEGLVSPASRLTSGFMASFKKVIQRCGEKCYPLRRRRTLSSNSKRYLTRRIPEPSMANVIMASSKLISPPSISISSVAPTSRPKISLLQVSVPKISKTQLQSLSSSALKTLSLAAATSLALAPPSLAVEIEKAALFDFNLTLPIIMGEFLLLMVALDKIYFTPLGNFMDERDSAIKEKLGGVKDTSEEVKKLEEQAAAVMKAARAEISAALNKMKKETQLEVEQKLAEEKKKLDAELQEALAKLEEQKIESIKSLDSQIANLSQDIVKKVLPL</sequence>
<keyword evidence="6" id="KW-1133">Transmembrane helix</keyword>
<dbReference type="HAMAP" id="MF_01399">
    <property type="entry name" value="ATP_synth_bprime"/>
    <property type="match status" value="1"/>
</dbReference>
<evidence type="ECO:0000256" key="10">
    <source>
        <dbReference type="SAM" id="Coils"/>
    </source>
</evidence>
<dbReference type="Pfam" id="PF18036">
    <property type="entry name" value="Ubiquitin_4"/>
    <property type="match status" value="1"/>
</dbReference>
<keyword evidence="2" id="KW-0813">Transport</keyword>
<comment type="caution">
    <text evidence="13">The sequence shown here is derived from an EMBL/GenBank/DDBJ whole genome shotgun (WGS) entry which is preliminary data.</text>
</comment>
<comment type="function">
    <text evidence="9">F(1)F(0) ATP synthase produces ATP from ADP in the presence of a proton or sodium gradient. F-type ATPases consist of two structural domains, F(1) containing the extramembraneous catalytic core and F(0) containing the membrane proton channel, linked together by a central stalk and a peripheral stalk. During catalysis, ATP synthesis in the catalytic domain of F(1) is coupled via a rotary mechanism of the central stalk subunits to proton translocation.</text>
</comment>
<dbReference type="GO" id="GO:0015078">
    <property type="term" value="F:proton transmembrane transporter activity"/>
    <property type="evidence" value="ECO:0007669"/>
    <property type="project" value="InterPro"/>
</dbReference>
<evidence type="ECO:0000259" key="12">
    <source>
        <dbReference type="Pfam" id="PF18036"/>
    </source>
</evidence>
<dbReference type="Gene3D" id="3.10.20.90">
    <property type="entry name" value="Phosphatidylinositol 3-kinase Catalytic Subunit, Chain A, domain 1"/>
    <property type="match status" value="1"/>
</dbReference>
<organism evidence="13 14">
    <name type="scientific">Cannabis sativa</name>
    <name type="common">Hemp</name>
    <name type="synonym">Marijuana</name>
    <dbReference type="NCBI Taxonomy" id="3483"/>
    <lineage>
        <taxon>Eukaryota</taxon>
        <taxon>Viridiplantae</taxon>
        <taxon>Streptophyta</taxon>
        <taxon>Embryophyta</taxon>
        <taxon>Tracheophyta</taxon>
        <taxon>Spermatophyta</taxon>
        <taxon>Magnoliopsida</taxon>
        <taxon>eudicotyledons</taxon>
        <taxon>Gunneridae</taxon>
        <taxon>Pentapetalae</taxon>
        <taxon>rosids</taxon>
        <taxon>fabids</taxon>
        <taxon>Rosales</taxon>
        <taxon>Cannabaceae</taxon>
        <taxon>Cannabis</taxon>
    </lineage>
</organism>
<protein>
    <recommendedName>
        <fullName evidence="12">SNRNP25 ubiquitin-like domain-containing protein</fullName>
    </recommendedName>
</protein>
<feature type="coiled-coil region" evidence="10">
    <location>
        <begin position="430"/>
        <end position="505"/>
    </location>
</feature>
<evidence type="ECO:0000256" key="8">
    <source>
        <dbReference type="ARBA" id="ARBA00023136"/>
    </source>
</evidence>
<dbReference type="SUPFAM" id="SSF54236">
    <property type="entry name" value="Ubiquitin-like"/>
    <property type="match status" value="1"/>
</dbReference>
<dbReference type="GO" id="GO:0000398">
    <property type="term" value="P:mRNA splicing, via spliceosome"/>
    <property type="evidence" value="ECO:0007669"/>
    <property type="project" value="InterPro"/>
</dbReference>
<evidence type="ECO:0000256" key="3">
    <source>
        <dbReference type="ARBA" id="ARBA00022547"/>
    </source>
</evidence>
<evidence type="ECO:0000256" key="9">
    <source>
        <dbReference type="ARBA" id="ARBA00025198"/>
    </source>
</evidence>
<comment type="subcellular location">
    <subcellularLocation>
        <location evidence="1">Membrane</location>
        <topology evidence="1">Single-pass membrane protein</topology>
    </subcellularLocation>
</comment>
<evidence type="ECO:0000313" key="14">
    <source>
        <dbReference type="Proteomes" id="UP000583929"/>
    </source>
</evidence>
<evidence type="ECO:0000256" key="5">
    <source>
        <dbReference type="ARBA" id="ARBA00022781"/>
    </source>
</evidence>
<evidence type="ECO:0000256" key="4">
    <source>
        <dbReference type="ARBA" id="ARBA00022692"/>
    </source>
</evidence>
<dbReference type="Proteomes" id="UP000583929">
    <property type="component" value="Unassembled WGS sequence"/>
</dbReference>
<dbReference type="InterPro" id="IPR034679">
    <property type="entry name" value="ATP_synth_b"/>
</dbReference>
<dbReference type="GO" id="GO:0015986">
    <property type="term" value="P:proton motive force-driven ATP synthesis"/>
    <property type="evidence" value="ECO:0007669"/>
    <property type="project" value="InterPro"/>
</dbReference>
<keyword evidence="8" id="KW-0472">Membrane</keyword>
<accession>A0A7J6F6J1</accession>
<dbReference type="InterPro" id="IPR039690">
    <property type="entry name" value="SNRNP25"/>
</dbReference>
<evidence type="ECO:0000313" key="13">
    <source>
        <dbReference type="EMBL" id="KAF4366285.1"/>
    </source>
</evidence>
<keyword evidence="7" id="KW-0406">Ion transport</keyword>
<dbReference type="HAMAP" id="MF_01398">
    <property type="entry name" value="ATP_synth_b_bprime"/>
    <property type="match status" value="1"/>
</dbReference>
<keyword evidence="4" id="KW-0812">Transmembrane</keyword>
<keyword evidence="10" id="KW-0175">Coiled coil</keyword>
<evidence type="ECO:0000256" key="11">
    <source>
        <dbReference type="SAM" id="MobiDB-lite"/>
    </source>
</evidence>
<dbReference type="InterPro" id="IPR029071">
    <property type="entry name" value="Ubiquitin-like_domsf"/>
</dbReference>
<dbReference type="PANTHER" id="PTHR14942:SF2">
    <property type="entry name" value="UBIQUITIN-LIKE SUPERFAMILY PROTEIN"/>
    <property type="match status" value="1"/>
</dbReference>
<dbReference type="InterPro" id="IPR002146">
    <property type="entry name" value="ATP_synth_b/b'su_bac/chlpt"/>
</dbReference>
<keyword evidence="3" id="KW-0138">CF(0)</keyword>
<proteinExistence type="inferred from homology"/>
<keyword evidence="5" id="KW-0375">Hydrogen ion transport</keyword>
<dbReference type="PANTHER" id="PTHR14942">
    <property type="entry name" value="U11/U12 SMALL NUCLEAR RIBONUCLEOPROTEIN 25 KDA PROTEIN"/>
    <property type="match status" value="1"/>
</dbReference>
<name>A0A7J6F6J1_CANSA</name>
<gene>
    <name evidence="13" type="ORF">G4B88_030463</name>
</gene>
<feature type="compositionally biased region" description="Basic and acidic residues" evidence="11">
    <location>
        <begin position="1"/>
        <end position="15"/>
    </location>
</feature>
<dbReference type="Pfam" id="PF00430">
    <property type="entry name" value="ATP-synt_B"/>
    <property type="match status" value="1"/>
</dbReference>
<dbReference type="CDD" id="cd06503">
    <property type="entry name" value="ATP-synt_Fo_b"/>
    <property type="match status" value="1"/>
</dbReference>
<dbReference type="GO" id="GO:0045259">
    <property type="term" value="C:proton-transporting ATP synthase complex"/>
    <property type="evidence" value="ECO:0007669"/>
    <property type="project" value="UniProtKB-KW"/>
</dbReference>
<evidence type="ECO:0000256" key="7">
    <source>
        <dbReference type="ARBA" id="ARBA00023065"/>
    </source>
</evidence>